<dbReference type="InterPro" id="IPR016181">
    <property type="entry name" value="Acyl_CoA_acyltransferase"/>
</dbReference>
<reference evidence="7" key="1">
    <citation type="submission" date="2016-04" db="UniProtKB">
        <authorList>
            <consortium name="WormBaseParasite"/>
        </authorList>
    </citation>
    <scope>IDENTIFICATION</scope>
</reference>
<dbReference type="PANTHER" id="PTHR13256">
    <property type="entry name" value="N-ACETYLTRANSFERASE 9"/>
    <property type="match status" value="1"/>
</dbReference>
<evidence type="ECO:0000259" key="4">
    <source>
        <dbReference type="PROSITE" id="PS51186"/>
    </source>
</evidence>
<gene>
    <name evidence="5" type="ORF">TCLT_LOCUS219</name>
</gene>
<sequence>MRVNEHTKLIGNKIILVPYREGHVAKYHAWMQDEELRCLTASERLSLEDEYTMQQKWQSDQDKCTFIILNRSLLDCSGDEASFLLSSLTKFNIFNYLALIIISMIGDVNIFIRDEIGELTTMIAESVWRRMGFGSEAIRMMLRYAIEVIGIRKFEVKISENNTASQKFFQKIGFKVASKCEKFHEYTLSVDYKSVLQIIASSRMKYEIYP</sequence>
<evidence type="ECO:0000313" key="6">
    <source>
        <dbReference type="Proteomes" id="UP000276776"/>
    </source>
</evidence>
<dbReference type="STRING" id="103827.A0A0N5CJK8"/>
<dbReference type="AlphaFoldDB" id="A0A0N5CJK8"/>
<accession>A0A0N5CJK8</accession>
<evidence type="ECO:0000256" key="1">
    <source>
        <dbReference type="ARBA" id="ARBA00009342"/>
    </source>
</evidence>
<keyword evidence="6" id="KW-1185">Reference proteome</keyword>
<dbReference type="PANTHER" id="PTHR13256:SF16">
    <property type="entry name" value="ALPHA_BETA-TUBULIN-N-ACETYLTRANSFERASE 9"/>
    <property type="match status" value="1"/>
</dbReference>
<comment type="similarity">
    <text evidence="1">Belongs to the acetyltransferase family. GNAT subfamily.</text>
</comment>
<keyword evidence="3" id="KW-0012">Acyltransferase</keyword>
<protein>
    <submittedName>
        <fullName evidence="7">N-acetyltransferase domain-containing protein</fullName>
    </submittedName>
</protein>
<evidence type="ECO:0000313" key="7">
    <source>
        <dbReference type="WBParaSite" id="TCLT_0000021801-mRNA-1"/>
    </source>
</evidence>
<dbReference type="SUPFAM" id="SSF55729">
    <property type="entry name" value="Acyl-CoA N-acyltransferases (Nat)"/>
    <property type="match status" value="1"/>
</dbReference>
<dbReference type="EMBL" id="UYYF01000013">
    <property type="protein sequence ID" value="VDM95096.1"/>
    <property type="molecule type" value="Genomic_DNA"/>
</dbReference>
<evidence type="ECO:0000313" key="5">
    <source>
        <dbReference type="EMBL" id="VDM95096.1"/>
    </source>
</evidence>
<dbReference type="OrthoDB" id="5043642at2759"/>
<dbReference type="InterPro" id="IPR000182">
    <property type="entry name" value="GNAT_dom"/>
</dbReference>
<dbReference type="Gene3D" id="3.40.630.30">
    <property type="match status" value="1"/>
</dbReference>
<dbReference type="Proteomes" id="UP000276776">
    <property type="component" value="Unassembled WGS sequence"/>
</dbReference>
<evidence type="ECO:0000256" key="3">
    <source>
        <dbReference type="ARBA" id="ARBA00023315"/>
    </source>
</evidence>
<dbReference type="OMA" id="WHVPRYH"/>
<feature type="domain" description="N-acetyltransferase" evidence="4">
    <location>
        <begin position="34"/>
        <end position="197"/>
    </location>
</feature>
<dbReference type="GO" id="GO:0008080">
    <property type="term" value="F:N-acetyltransferase activity"/>
    <property type="evidence" value="ECO:0007669"/>
    <property type="project" value="InterPro"/>
</dbReference>
<proteinExistence type="inferred from homology"/>
<organism evidence="7">
    <name type="scientific">Thelazia callipaeda</name>
    <name type="common">Oriental eyeworm</name>
    <name type="synonym">Parasitic nematode</name>
    <dbReference type="NCBI Taxonomy" id="103827"/>
    <lineage>
        <taxon>Eukaryota</taxon>
        <taxon>Metazoa</taxon>
        <taxon>Ecdysozoa</taxon>
        <taxon>Nematoda</taxon>
        <taxon>Chromadorea</taxon>
        <taxon>Rhabditida</taxon>
        <taxon>Spirurina</taxon>
        <taxon>Spiruromorpha</taxon>
        <taxon>Thelazioidea</taxon>
        <taxon>Thelaziidae</taxon>
        <taxon>Thelazia</taxon>
    </lineage>
</organism>
<dbReference type="PROSITE" id="PS51186">
    <property type="entry name" value="GNAT"/>
    <property type="match status" value="1"/>
</dbReference>
<evidence type="ECO:0000256" key="2">
    <source>
        <dbReference type="ARBA" id="ARBA00022679"/>
    </source>
</evidence>
<dbReference type="InterPro" id="IPR039135">
    <property type="entry name" value="NAT9-like"/>
</dbReference>
<dbReference type="WBParaSite" id="TCLT_0000021801-mRNA-1">
    <property type="protein sequence ID" value="TCLT_0000021801-mRNA-1"/>
    <property type="gene ID" value="TCLT_0000021801"/>
</dbReference>
<keyword evidence="2" id="KW-0808">Transferase</keyword>
<name>A0A0N5CJK8_THECL</name>
<dbReference type="Pfam" id="PF13302">
    <property type="entry name" value="Acetyltransf_3"/>
    <property type="match status" value="1"/>
</dbReference>
<reference evidence="5 6" key="2">
    <citation type="submission" date="2018-11" db="EMBL/GenBank/DDBJ databases">
        <authorList>
            <consortium name="Pathogen Informatics"/>
        </authorList>
    </citation>
    <scope>NUCLEOTIDE SEQUENCE [LARGE SCALE GENOMIC DNA]</scope>
</reference>